<protein>
    <submittedName>
        <fullName evidence="6">LysR family transcriptional regulator</fullName>
    </submittedName>
</protein>
<dbReference type="InterPro" id="IPR050389">
    <property type="entry name" value="LysR-type_TF"/>
</dbReference>
<dbReference type="InterPro" id="IPR036388">
    <property type="entry name" value="WH-like_DNA-bd_sf"/>
</dbReference>
<keyword evidence="3" id="KW-0238">DNA-binding</keyword>
<dbReference type="SUPFAM" id="SSF53850">
    <property type="entry name" value="Periplasmic binding protein-like II"/>
    <property type="match status" value="1"/>
</dbReference>
<evidence type="ECO:0000256" key="4">
    <source>
        <dbReference type="ARBA" id="ARBA00023163"/>
    </source>
</evidence>
<evidence type="ECO:0000313" key="6">
    <source>
        <dbReference type="EMBL" id="GLT16832.1"/>
    </source>
</evidence>
<dbReference type="Gene3D" id="1.10.10.10">
    <property type="entry name" value="Winged helix-like DNA-binding domain superfamily/Winged helix DNA-binding domain"/>
    <property type="match status" value="1"/>
</dbReference>
<comment type="similarity">
    <text evidence="1">Belongs to the LysR transcriptional regulatory family.</text>
</comment>
<keyword evidence="4" id="KW-0804">Transcription</keyword>
<dbReference type="PROSITE" id="PS50931">
    <property type="entry name" value="HTH_LYSR"/>
    <property type="match status" value="1"/>
</dbReference>
<dbReference type="Proteomes" id="UP001157138">
    <property type="component" value="Unassembled WGS sequence"/>
</dbReference>
<name>A0ABQ6EV03_9VIBR</name>
<gene>
    <name evidence="6" type="ORF">GCM10007938_06090</name>
</gene>
<evidence type="ECO:0000256" key="1">
    <source>
        <dbReference type="ARBA" id="ARBA00009437"/>
    </source>
</evidence>
<accession>A0ABQ6EV03</accession>
<keyword evidence="2" id="KW-0805">Transcription regulation</keyword>
<dbReference type="Pfam" id="PF00126">
    <property type="entry name" value="HTH_1"/>
    <property type="match status" value="1"/>
</dbReference>
<evidence type="ECO:0000256" key="2">
    <source>
        <dbReference type="ARBA" id="ARBA00023015"/>
    </source>
</evidence>
<dbReference type="PANTHER" id="PTHR30118:SF12">
    <property type="entry name" value="TRANSCRIPTIONAL REGULATOR LYSR FAMILY"/>
    <property type="match status" value="1"/>
</dbReference>
<dbReference type="Pfam" id="PF03466">
    <property type="entry name" value="LysR_substrate"/>
    <property type="match status" value="1"/>
</dbReference>
<dbReference type="InterPro" id="IPR005119">
    <property type="entry name" value="LysR_subst-bd"/>
</dbReference>
<dbReference type="Gene3D" id="3.40.190.10">
    <property type="entry name" value="Periplasmic binding protein-like II"/>
    <property type="match status" value="2"/>
</dbReference>
<reference evidence="7" key="1">
    <citation type="journal article" date="2019" name="Int. J. Syst. Evol. Microbiol.">
        <title>The Global Catalogue of Microorganisms (GCM) 10K type strain sequencing project: providing services to taxonomists for standard genome sequencing and annotation.</title>
        <authorList>
            <consortium name="The Broad Institute Genomics Platform"/>
            <consortium name="The Broad Institute Genome Sequencing Center for Infectious Disease"/>
            <person name="Wu L."/>
            <person name="Ma J."/>
        </authorList>
    </citation>
    <scope>NUCLEOTIDE SEQUENCE [LARGE SCALE GENOMIC DNA]</scope>
    <source>
        <strain evidence="7">NBRC 108723</strain>
    </source>
</reference>
<dbReference type="CDD" id="cd08417">
    <property type="entry name" value="PBP2_Nitroaromatics_like"/>
    <property type="match status" value="1"/>
</dbReference>
<evidence type="ECO:0000256" key="3">
    <source>
        <dbReference type="ARBA" id="ARBA00023125"/>
    </source>
</evidence>
<evidence type="ECO:0000259" key="5">
    <source>
        <dbReference type="PROSITE" id="PS50931"/>
    </source>
</evidence>
<comment type="caution">
    <text evidence="6">The sequence shown here is derived from an EMBL/GenBank/DDBJ whole genome shotgun (WGS) entry which is preliminary data.</text>
</comment>
<keyword evidence="7" id="KW-1185">Reference proteome</keyword>
<dbReference type="InterPro" id="IPR000847">
    <property type="entry name" value="LysR_HTH_N"/>
</dbReference>
<proteinExistence type="inferred from homology"/>
<dbReference type="EMBL" id="BSPW01000013">
    <property type="protein sequence ID" value="GLT16832.1"/>
    <property type="molecule type" value="Genomic_DNA"/>
</dbReference>
<dbReference type="PANTHER" id="PTHR30118">
    <property type="entry name" value="HTH-TYPE TRANSCRIPTIONAL REGULATOR LEUO-RELATED"/>
    <property type="match status" value="1"/>
</dbReference>
<dbReference type="SUPFAM" id="SSF46785">
    <property type="entry name" value="Winged helix' DNA-binding domain"/>
    <property type="match status" value="1"/>
</dbReference>
<dbReference type="InterPro" id="IPR036390">
    <property type="entry name" value="WH_DNA-bd_sf"/>
</dbReference>
<evidence type="ECO:0000313" key="7">
    <source>
        <dbReference type="Proteomes" id="UP001157138"/>
    </source>
</evidence>
<organism evidence="6 7">
    <name type="scientific">Vibrio zhanjiangensis</name>
    <dbReference type="NCBI Taxonomy" id="1046128"/>
    <lineage>
        <taxon>Bacteria</taxon>
        <taxon>Pseudomonadati</taxon>
        <taxon>Pseudomonadota</taxon>
        <taxon>Gammaproteobacteria</taxon>
        <taxon>Vibrionales</taxon>
        <taxon>Vibrionaceae</taxon>
        <taxon>Vibrio</taxon>
    </lineage>
</organism>
<sequence>MVFSMDYIALSRISLKHLTVLHVLLSTHSVSGASEVLCVTASSISKTLGQLREQLNDELFYRDGTSLVPTPFALAVANDVHKILCSMNQILHQGEFEPNTYSGTLALSMRESTFDLFCDRISAISAKLTSAKIQIFAKEQLSFEALLRGQVDFMILPHDISQPPTRSRDLIWEQIEQDEMICLMSPTHPLAHSTLSIEDYLACQHVGILDKDLAEPYFEQLLTQQYQSRQLPISVADFGSAAVICHQSELLFTCSKMWAEKSLQAKGLIKKPLPFSYGKVAYSLVWNQASLNNPALKWLHSQLVKPS</sequence>
<dbReference type="InterPro" id="IPR037402">
    <property type="entry name" value="YidZ_PBP2"/>
</dbReference>
<feature type="domain" description="HTH lysR-type" evidence="5">
    <location>
        <begin position="13"/>
        <end position="70"/>
    </location>
</feature>